<evidence type="ECO:0000313" key="4">
    <source>
        <dbReference type="EMBL" id="KAK2726014.1"/>
    </source>
</evidence>
<feature type="compositionally biased region" description="Polar residues" evidence="1">
    <location>
        <begin position="213"/>
        <end position="229"/>
    </location>
</feature>
<protein>
    <recommendedName>
        <fullName evidence="3">Chitin-binding type-2 domain-containing protein</fullName>
    </recommendedName>
</protein>
<keyword evidence="5" id="KW-1185">Reference proteome</keyword>
<dbReference type="AlphaFoldDB" id="A0AA88LGH7"/>
<proteinExistence type="predicted"/>
<feature type="region of interest" description="Disordered" evidence="1">
    <location>
        <begin position="163"/>
        <end position="188"/>
    </location>
</feature>
<evidence type="ECO:0000313" key="5">
    <source>
        <dbReference type="Proteomes" id="UP001187531"/>
    </source>
</evidence>
<keyword evidence="2" id="KW-0732">Signal</keyword>
<feature type="region of interest" description="Disordered" evidence="1">
    <location>
        <begin position="462"/>
        <end position="560"/>
    </location>
</feature>
<feature type="region of interest" description="Disordered" evidence="1">
    <location>
        <begin position="209"/>
        <end position="229"/>
    </location>
</feature>
<dbReference type="PANTHER" id="PTHR22933:SF40">
    <property type="entry name" value="CUTICULAR PROTEIN ANALOGOUS TO PERITROPHINS 1-H"/>
    <property type="match status" value="1"/>
</dbReference>
<accession>A0AA88LGH7</accession>
<dbReference type="PANTHER" id="PTHR22933">
    <property type="entry name" value="FI18007P1-RELATED"/>
    <property type="match status" value="1"/>
</dbReference>
<evidence type="ECO:0000259" key="3">
    <source>
        <dbReference type="PROSITE" id="PS50940"/>
    </source>
</evidence>
<comment type="caution">
    <text evidence="4">The sequence shown here is derived from an EMBL/GenBank/DDBJ whole genome shotgun (WGS) entry which is preliminary data.</text>
</comment>
<reference evidence="4" key="1">
    <citation type="submission" date="2023-07" db="EMBL/GenBank/DDBJ databases">
        <title>Chromosome-level genome assembly of Artemia franciscana.</title>
        <authorList>
            <person name="Jo E."/>
        </authorList>
    </citation>
    <scope>NUCLEOTIDE SEQUENCE</scope>
    <source>
        <tissue evidence="4">Whole body</tissue>
    </source>
</reference>
<feature type="region of interest" description="Disordered" evidence="1">
    <location>
        <begin position="243"/>
        <end position="276"/>
    </location>
</feature>
<evidence type="ECO:0000256" key="1">
    <source>
        <dbReference type="SAM" id="MobiDB-lite"/>
    </source>
</evidence>
<name>A0AA88LGH7_ARTSF</name>
<dbReference type="SMART" id="SM00494">
    <property type="entry name" value="ChtBD2"/>
    <property type="match status" value="1"/>
</dbReference>
<feature type="region of interest" description="Disordered" evidence="1">
    <location>
        <begin position="291"/>
        <end position="373"/>
    </location>
</feature>
<feature type="compositionally biased region" description="Basic residues" evidence="1">
    <location>
        <begin position="309"/>
        <end position="319"/>
    </location>
</feature>
<dbReference type="InterPro" id="IPR036508">
    <property type="entry name" value="Chitin-bd_dom_sf"/>
</dbReference>
<dbReference type="PROSITE" id="PS50940">
    <property type="entry name" value="CHIT_BIND_II"/>
    <property type="match status" value="1"/>
</dbReference>
<dbReference type="GO" id="GO:0005576">
    <property type="term" value="C:extracellular region"/>
    <property type="evidence" value="ECO:0007669"/>
    <property type="project" value="InterPro"/>
</dbReference>
<dbReference type="InterPro" id="IPR052976">
    <property type="entry name" value="Scoloptoxin-like"/>
</dbReference>
<dbReference type="Proteomes" id="UP001187531">
    <property type="component" value="Unassembled WGS sequence"/>
</dbReference>
<sequence length="586" mass="67912">MGRLRMKWILMLGIIFSVVLSNAQEEEELVQELFEEEGDESKPNITLTGIPQIDYIHDPNLPRELNGYDLSTYPFLNKMPKNITFKCDGRHDGFYANIEWNCQVYHQCLFGIRYDFMCANFTSFDQKNFNCIFASDVDCPNSERFFDRNDALYKTTTTTTETPPFLGILRSQRPRRPHPQLARLRNSEGPRFEEYEDYDLPAIPKQRAEESKFQNAVNSDQAPTQDTSSQKLNQELGENRIVASFPVRAGTGQGRLRAIAQRRRRPGRPNRRRPFRPVYYDDYYDYYDDEYADTDKDDYDYDYSNNRFSIRRPGKKRPNQAKVNEGSQDEEETEISNQEKELSARPKNVENNSADAVEAQESKTQLSPTPEERRRLFQQRGSLKQRGPIEPPMLKTTTMITAQTSTTTTMKPSTSEQDVEYYYDIEYVDEDPDQPFEEAVITTTKSDTVPKLQPAFRRAGLPERQVRTEEPLTTEPTSSVSRSVEEPVGATKLRNRLNFLRSRDRETVRHSARAQTSSIPSSSTESQITVEAVTEPEPKRKSGRRSQRPSIVAIVETEDPQPQMIEITTFRNQRSRRINRNRVIKS</sequence>
<feature type="compositionally biased region" description="Basic residues" evidence="1">
    <location>
        <begin position="260"/>
        <end position="275"/>
    </location>
</feature>
<dbReference type="SUPFAM" id="SSF57625">
    <property type="entry name" value="Invertebrate chitin-binding proteins"/>
    <property type="match status" value="1"/>
</dbReference>
<dbReference type="Gene3D" id="2.170.140.10">
    <property type="entry name" value="Chitin binding domain"/>
    <property type="match status" value="1"/>
</dbReference>
<feature type="compositionally biased region" description="Basic and acidic residues" evidence="1">
    <location>
        <begin position="337"/>
        <end position="348"/>
    </location>
</feature>
<organism evidence="4 5">
    <name type="scientific">Artemia franciscana</name>
    <name type="common">Brine shrimp</name>
    <name type="synonym">Artemia sanfranciscana</name>
    <dbReference type="NCBI Taxonomy" id="6661"/>
    <lineage>
        <taxon>Eukaryota</taxon>
        <taxon>Metazoa</taxon>
        <taxon>Ecdysozoa</taxon>
        <taxon>Arthropoda</taxon>
        <taxon>Crustacea</taxon>
        <taxon>Branchiopoda</taxon>
        <taxon>Anostraca</taxon>
        <taxon>Artemiidae</taxon>
        <taxon>Artemia</taxon>
    </lineage>
</organism>
<feature type="signal peptide" evidence="2">
    <location>
        <begin position="1"/>
        <end position="23"/>
    </location>
</feature>
<feature type="chain" id="PRO_5041696715" description="Chitin-binding type-2 domain-containing protein" evidence="2">
    <location>
        <begin position="24"/>
        <end position="586"/>
    </location>
</feature>
<evidence type="ECO:0000256" key="2">
    <source>
        <dbReference type="SAM" id="SignalP"/>
    </source>
</evidence>
<feature type="compositionally biased region" description="Acidic residues" evidence="1">
    <location>
        <begin position="291"/>
        <end position="301"/>
    </location>
</feature>
<dbReference type="InterPro" id="IPR002557">
    <property type="entry name" value="Chitin-bd_dom"/>
</dbReference>
<dbReference type="Pfam" id="PF01607">
    <property type="entry name" value="CBM_14"/>
    <property type="match status" value="1"/>
</dbReference>
<dbReference type="GO" id="GO:0008061">
    <property type="term" value="F:chitin binding"/>
    <property type="evidence" value="ECO:0007669"/>
    <property type="project" value="InterPro"/>
</dbReference>
<feature type="compositionally biased region" description="Low complexity" evidence="1">
    <location>
        <begin position="513"/>
        <end position="528"/>
    </location>
</feature>
<feature type="domain" description="Chitin-binding type-2" evidence="3">
    <location>
        <begin position="84"/>
        <end position="141"/>
    </location>
</feature>
<dbReference type="EMBL" id="JAVRJZ010000002">
    <property type="protein sequence ID" value="KAK2726014.1"/>
    <property type="molecule type" value="Genomic_DNA"/>
</dbReference>
<gene>
    <name evidence="4" type="ORF">QYM36_000469</name>
</gene>